<name>A0A518V746_BRELA</name>
<dbReference type="AlphaFoldDB" id="A0A518V746"/>
<dbReference type="PROSITE" id="PS51272">
    <property type="entry name" value="SLH"/>
    <property type="match status" value="1"/>
</dbReference>
<evidence type="ECO:0000313" key="3">
    <source>
        <dbReference type="EMBL" id="QDX92792.1"/>
    </source>
</evidence>
<reference evidence="3 4" key="1">
    <citation type="submission" date="2018-11" db="EMBL/GenBank/DDBJ databases">
        <title>Phylogenetic determinants of toxin gene distribution in genomes of Brevibacillus laterosporus.</title>
        <authorList>
            <person name="Glare T.R."/>
            <person name="Durrant A."/>
            <person name="Berry C."/>
            <person name="Palma L."/>
            <person name="Ormskirk M."/>
            <person name="Cox M.O."/>
        </authorList>
    </citation>
    <scope>NUCLEOTIDE SEQUENCE [LARGE SCALE GENOMIC DNA]</scope>
    <source>
        <strain evidence="3 4">1821L</strain>
    </source>
</reference>
<feature type="domain" description="SLH" evidence="2">
    <location>
        <begin position="632"/>
        <end position="693"/>
    </location>
</feature>
<keyword evidence="4" id="KW-1185">Reference proteome</keyword>
<gene>
    <name evidence="3" type="ORF">EEL30_11025</name>
</gene>
<evidence type="ECO:0000259" key="2">
    <source>
        <dbReference type="PROSITE" id="PS51272"/>
    </source>
</evidence>
<feature type="signal peptide" evidence="1">
    <location>
        <begin position="1"/>
        <end position="24"/>
    </location>
</feature>
<dbReference type="EMBL" id="CP033464">
    <property type="protein sequence ID" value="QDX92792.1"/>
    <property type="molecule type" value="Genomic_DNA"/>
</dbReference>
<organism evidence="3 4">
    <name type="scientific">Brevibacillus laterosporus</name>
    <name type="common">Bacillus laterosporus</name>
    <dbReference type="NCBI Taxonomy" id="1465"/>
    <lineage>
        <taxon>Bacteria</taxon>
        <taxon>Bacillati</taxon>
        <taxon>Bacillota</taxon>
        <taxon>Bacilli</taxon>
        <taxon>Bacillales</taxon>
        <taxon>Paenibacillaceae</taxon>
        <taxon>Brevibacillus</taxon>
    </lineage>
</organism>
<proteinExistence type="predicted"/>
<dbReference type="Pfam" id="PF00395">
    <property type="entry name" value="SLH"/>
    <property type="match status" value="1"/>
</dbReference>
<accession>A0A518V746</accession>
<evidence type="ECO:0000313" key="4">
    <source>
        <dbReference type="Proteomes" id="UP000319432"/>
    </source>
</evidence>
<dbReference type="InterPro" id="IPR032599">
    <property type="entry name" value="YcdB/YcdC_rep_domain"/>
</dbReference>
<protein>
    <submittedName>
        <fullName evidence="3">Peptidase</fullName>
    </submittedName>
</protein>
<dbReference type="InterPro" id="IPR001119">
    <property type="entry name" value="SLH_dom"/>
</dbReference>
<keyword evidence="1" id="KW-0732">Signal</keyword>
<evidence type="ECO:0000256" key="1">
    <source>
        <dbReference type="SAM" id="SignalP"/>
    </source>
</evidence>
<dbReference type="Proteomes" id="UP000319432">
    <property type="component" value="Chromosome"/>
</dbReference>
<sequence>MTNYSSRKWIAASCGCVLAVGVLTAPFQVFESPSVVYAAEKKVSYGTLLNQQEAEARGKQWITIPTEYKLRNSQLTKDDETTERPTWSLSWETSGKKLEKILAMTIDAQTGELLHFFQYDPGNKATAKKVSQKEAEKTAWAFVEKVAKDKTDSLSKANEIIPSSNENSLMFTYTRLVDDIPFIENGVNVIVDATGEISSYSLTWHKGELPSSKATLSIDEAEKKLKSLLDPQLQYTELGRHTKTAKSQTTFTPVYLYETNNAQLLDASSGEAFGSHGRKVEGNMKIEPLGDKTTYDNNQKQQKISKEEAQKIAVELGTSLAKDWLLNSSGRGGASYDSTGIKTQRWSFHFTSPLHDESSSNQESEIRISINDYGQLSSYSKDDRNYRGRGSTFEVASDKKTIDKQEAEKTASAMVKKIFPNHTGQIYLKSDEERFYSNEAAPYRFTYGYLYKGIPITSNEIDVEVDKYSNEVSSINLDSGEDSFTWKNEENFEVSKISKEEAVANEIKQKKFMLTYFQAPFYVAREGISKEEVAKGIPVQLVYRYVGENKNVNAVTGELVSPWSYIENKSASDIEGHKSEEALRAMLDRSFFNLEDGKVEPDKEVSRAEFVGWLIGLSNDLDRGFDRNDSDEPVTYSDVSATHPYYAAISQAANMKLIPATTRFEPDRAITRAEALEFLLQTLHLEALLNKSDAFQSPYPDVKTEQVPAFSIAYALGYLKTPKGTNAEPTKTVTRAEVAEMIYQVYQQNEQ</sequence>
<feature type="chain" id="PRO_5038532639" evidence="1">
    <location>
        <begin position="25"/>
        <end position="751"/>
    </location>
</feature>
<dbReference type="Pfam" id="PF16244">
    <property type="entry name" value="DUF4901"/>
    <property type="match status" value="2"/>
</dbReference>
<dbReference type="OrthoDB" id="2476353at2"/>